<keyword evidence="1 2" id="KW-0812">Transmembrane</keyword>
<reference evidence="2 5" key="1">
    <citation type="journal article" date="2011" name="Nature">
        <title>The Medicago genome provides insight into the evolution of rhizobial symbioses.</title>
        <authorList>
            <person name="Young N.D."/>
            <person name="Debelle F."/>
            <person name="Oldroyd G.E."/>
            <person name="Geurts R."/>
            <person name="Cannon S.B."/>
            <person name="Udvardi M.K."/>
            <person name="Benedito V.A."/>
            <person name="Mayer K.F."/>
            <person name="Gouzy J."/>
            <person name="Schoof H."/>
            <person name="Van de Peer Y."/>
            <person name="Proost S."/>
            <person name="Cook D.R."/>
            <person name="Meyers B.C."/>
            <person name="Spannagl M."/>
            <person name="Cheung F."/>
            <person name="De Mita S."/>
            <person name="Krishnakumar V."/>
            <person name="Gundlach H."/>
            <person name="Zhou S."/>
            <person name="Mudge J."/>
            <person name="Bharti A.K."/>
            <person name="Murray J.D."/>
            <person name="Naoumkina M.A."/>
            <person name="Rosen B."/>
            <person name="Silverstein K.A."/>
            <person name="Tang H."/>
            <person name="Rombauts S."/>
            <person name="Zhao P.X."/>
            <person name="Zhou P."/>
            <person name="Barbe V."/>
            <person name="Bardou P."/>
            <person name="Bechner M."/>
            <person name="Bellec A."/>
            <person name="Berger A."/>
            <person name="Berges H."/>
            <person name="Bidwell S."/>
            <person name="Bisseling T."/>
            <person name="Choisne N."/>
            <person name="Couloux A."/>
            <person name="Denny R."/>
            <person name="Deshpande S."/>
            <person name="Dai X."/>
            <person name="Doyle J.J."/>
            <person name="Dudez A.M."/>
            <person name="Farmer A.D."/>
            <person name="Fouteau S."/>
            <person name="Franken C."/>
            <person name="Gibelin C."/>
            <person name="Gish J."/>
            <person name="Goldstein S."/>
            <person name="Gonzalez A.J."/>
            <person name="Green P.J."/>
            <person name="Hallab A."/>
            <person name="Hartog M."/>
            <person name="Hua A."/>
            <person name="Humphray S.J."/>
            <person name="Jeong D.H."/>
            <person name="Jing Y."/>
            <person name="Jocker A."/>
            <person name="Kenton S.M."/>
            <person name="Kim D.J."/>
            <person name="Klee K."/>
            <person name="Lai H."/>
            <person name="Lang C."/>
            <person name="Lin S."/>
            <person name="Macmil S.L."/>
            <person name="Magdelenat G."/>
            <person name="Matthews L."/>
            <person name="McCorrison J."/>
            <person name="Monaghan E.L."/>
            <person name="Mun J.H."/>
            <person name="Najar F.Z."/>
            <person name="Nicholson C."/>
            <person name="Noirot C."/>
            <person name="O'Bleness M."/>
            <person name="Paule C.R."/>
            <person name="Poulain J."/>
            <person name="Prion F."/>
            <person name="Qin B."/>
            <person name="Qu C."/>
            <person name="Retzel E.F."/>
            <person name="Riddle C."/>
            <person name="Sallet E."/>
            <person name="Samain S."/>
            <person name="Samson N."/>
            <person name="Sanders I."/>
            <person name="Saurat O."/>
            <person name="Scarpelli C."/>
            <person name="Schiex T."/>
            <person name="Segurens B."/>
            <person name="Severin A.J."/>
            <person name="Sherrier D.J."/>
            <person name="Shi R."/>
            <person name="Sims S."/>
            <person name="Singer S.R."/>
            <person name="Sinharoy S."/>
            <person name="Sterck L."/>
            <person name="Viollet A."/>
            <person name="Wang B.B."/>
            <person name="Wang K."/>
            <person name="Wang M."/>
            <person name="Wang X."/>
            <person name="Warfsmann J."/>
            <person name="Weissenbach J."/>
            <person name="White D.D."/>
            <person name="White J.D."/>
            <person name="Wiley G.B."/>
            <person name="Wincker P."/>
            <person name="Xing Y."/>
            <person name="Yang L."/>
            <person name="Yao Z."/>
            <person name="Ying F."/>
            <person name="Zhai J."/>
            <person name="Zhou L."/>
            <person name="Zuber A."/>
            <person name="Denarie J."/>
            <person name="Dixon R.A."/>
            <person name="May G.D."/>
            <person name="Schwartz D.C."/>
            <person name="Rogers J."/>
            <person name="Quetier F."/>
            <person name="Town C.D."/>
            <person name="Roe B.A."/>
        </authorList>
    </citation>
    <scope>NUCLEOTIDE SEQUENCE [LARGE SCALE GENOMIC DNA]</scope>
    <source>
        <strain evidence="2">A17</strain>
        <strain evidence="4 5">cv. Jemalong A17</strain>
    </source>
</reference>
<reference evidence="2 5" key="2">
    <citation type="journal article" date="2014" name="BMC Genomics">
        <title>An improved genome release (version Mt4.0) for the model legume Medicago truncatula.</title>
        <authorList>
            <person name="Tang H."/>
            <person name="Krishnakumar V."/>
            <person name="Bidwell S."/>
            <person name="Rosen B."/>
            <person name="Chan A."/>
            <person name="Zhou S."/>
            <person name="Gentzbittel L."/>
            <person name="Childs K.L."/>
            <person name="Yandell M."/>
            <person name="Gundlach H."/>
            <person name="Mayer K.F."/>
            <person name="Schwartz D.C."/>
            <person name="Town C.D."/>
        </authorList>
    </citation>
    <scope>GENOME REANNOTATION</scope>
    <source>
        <strain evidence="4 5">cv. Jemalong A17</strain>
    </source>
</reference>
<dbReference type="Proteomes" id="UP000002051">
    <property type="component" value="Chromosome 3"/>
</dbReference>
<dbReference type="HOGENOM" id="CLU_3109412_0_0_1"/>
<evidence type="ECO:0000313" key="2">
    <source>
        <dbReference type="EMBL" id="AES72112.1"/>
    </source>
</evidence>
<reference evidence="4" key="3">
    <citation type="submission" date="2015-04" db="UniProtKB">
        <authorList>
            <consortium name="EnsemblPlants"/>
        </authorList>
    </citation>
    <scope>IDENTIFICATION</scope>
    <source>
        <strain evidence="4">cv. Jemalong A17</strain>
    </source>
</reference>
<dbReference type="PaxDb" id="3880-AES72112"/>
<evidence type="ECO:0000256" key="1">
    <source>
        <dbReference type="SAM" id="Phobius"/>
    </source>
</evidence>
<dbReference type="Gramene" id="rna17754">
    <property type="protein sequence ID" value="RHN69305.1"/>
    <property type="gene ID" value="gene17754"/>
</dbReference>
<name>G7J2K5_MEDTR</name>
<sequence>MECCIINRLRTQPLWFVLVFLVGLFTILRFAFIYFRCFAAKYLKAPNKVKK</sequence>
<proteinExistence type="predicted"/>
<feature type="transmembrane region" description="Helical" evidence="1">
    <location>
        <begin position="15"/>
        <end position="35"/>
    </location>
</feature>
<keyword evidence="5" id="KW-1185">Reference proteome</keyword>
<dbReference type="EnsemblPlants" id="AES72112">
    <property type="protein sequence ID" value="AES72112"/>
    <property type="gene ID" value="MTR_3g086200"/>
</dbReference>
<evidence type="ECO:0000313" key="5">
    <source>
        <dbReference type="Proteomes" id="UP000002051"/>
    </source>
</evidence>
<dbReference type="Proteomes" id="UP000265566">
    <property type="component" value="Chromosome 3"/>
</dbReference>
<reference evidence="3" key="4">
    <citation type="journal article" date="2018" name="Nat. Plants">
        <title>Whole-genome landscape of Medicago truncatula symbiotic genes.</title>
        <authorList>
            <person name="Pecrix Y."/>
            <person name="Gamas P."/>
            <person name="Carrere S."/>
        </authorList>
    </citation>
    <scope>NUCLEOTIDE SEQUENCE</scope>
    <source>
        <tissue evidence="3">Leaves</tissue>
    </source>
</reference>
<dbReference type="EMBL" id="CM001219">
    <property type="protein sequence ID" value="AES72112.1"/>
    <property type="molecule type" value="Genomic_DNA"/>
</dbReference>
<evidence type="ECO:0000313" key="4">
    <source>
        <dbReference type="EnsemblPlants" id="AES72112"/>
    </source>
</evidence>
<accession>G7J2K5</accession>
<keyword evidence="1" id="KW-1133">Transmembrane helix</keyword>
<protein>
    <submittedName>
        <fullName evidence="2">Transmembrane protein, putative</fullName>
    </submittedName>
</protein>
<dbReference type="AlphaFoldDB" id="G7J2K5"/>
<organism evidence="2 5">
    <name type="scientific">Medicago truncatula</name>
    <name type="common">Barrel medic</name>
    <name type="synonym">Medicago tribuloides</name>
    <dbReference type="NCBI Taxonomy" id="3880"/>
    <lineage>
        <taxon>Eukaryota</taxon>
        <taxon>Viridiplantae</taxon>
        <taxon>Streptophyta</taxon>
        <taxon>Embryophyta</taxon>
        <taxon>Tracheophyta</taxon>
        <taxon>Spermatophyta</taxon>
        <taxon>Magnoliopsida</taxon>
        <taxon>eudicotyledons</taxon>
        <taxon>Gunneridae</taxon>
        <taxon>Pentapetalae</taxon>
        <taxon>rosids</taxon>
        <taxon>fabids</taxon>
        <taxon>Fabales</taxon>
        <taxon>Fabaceae</taxon>
        <taxon>Papilionoideae</taxon>
        <taxon>50 kb inversion clade</taxon>
        <taxon>NPAAA clade</taxon>
        <taxon>Hologalegina</taxon>
        <taxon>IRL clade</taxon>
        <taxon>Trifolieae</taxon>
        <taxon>Medicago</taxon>
    </lineage>
</organism>
<dbReference type="EMBL" id="PSQE01000003">
    <property type="protein sequence ID" value="RHN69305.1"/>
    <property type="molecule type" value="Genomic_DNA"/>
</dbReference>
<evidence type="ECO:0000313" key="3">
    <source>
        <dbReference type="EMBL" id="RHN69305.1"/>
    </source>
</evidence>
<gene>
    <name evidence="2" type="ordered locus">MTR_3g086200</name>
    <name evidence="3" type="ORF">MtrunA17_Chr3g0123241</name>
</gene>
<keyword evidence="1" id="KW-0472">Membrane</keyword>